<gene>
    <name evidence="2" type="ORF">Y1Q_0021215</name>
</gene>
<sequence>MCTGQEGGPVHHETGHPCQTPLHHKPVQRGSLHGQHETPCMSDAGCQICPIGYTASRVIFSMVALWSI</sequence>
<reference evidence="2 3" key="1">
    <citation type="journal article" date="2012" name="Genome Biol.">
        <title>Sequencing three crocodilian genomes to illuminate the evolution of archosaurs and amniotes.</title>
        <authorList>
            <person name="St John J.A."/>
            <person name="Braun E.L."/>
            <person name="Isberg S.R."/>
            <person name="Miles L.G."/>
            <person name="Chong A.Y."/>
            <person name="Gongora J."/>
            <person name="Dalzell P."/>
            <person name="Moran C."/>
            <person name="Bed'hom B."/>
            <person name="Abzhanov A."/>
            <person name="Burgess S.C."/>
            <person name="Cooksey A.M."/>
            <person name="Castoe T.A."/>
            <person name="Crawford N.G."/>
            <person name="Densmore L.D."/>
            <person name="Drew J.C."/>
            <person name="Edwards S.V."/>
            <person name="Faircloth B.C."/>
            <person name="Fujita M.K."/>
            <person name="Greenwold M.J."/>
            <person name="Hoffmann F.G."/>
            <person name="Howard J.M."/>
            <person name="Iguchi T."/>
            <person name="Janes D.E."/>
            <person name="Khan S.Y."/>
            <person name="Kohno S."/>
            <person name="de Koning A.J."/>
            <person name="Lance S.L."/>
            <person name="McCarthy F.M."/>
            <person name="McCormack J.E."/>
            <person name="Merchant M.E."/>
            <person name="Peterson D.G."/>
            <person name="Pollock D.D."/>
            <person name="Pourmand N."/>
            <person name="Raney B.J."/>
            <person name="Roessler K.A."/>
            <person name="Sanford J.R."/>
            <person name="Sawyer R.H."/>
            <person name="Schmidt C.J."/>
            <person name="Triplett E.W."/>
            <person name="Tuberville T.D."/>
            <person name="Venegas-Anaya M."/>
            <person name="Howard J.T."/>
            <person name="Jarvis E.D."/>
            <person name="Guillette L.J.Jr."/>
            <person name="Glenn T.C."/>
            <person name="Green R.E."/>
            <person name="Ray D.A."/>
        </authorList>
    </citation>
    <scope>NUCLEOTIDE SEQUENCE [LARGE SCALE GENOMIC DNA]</scope>
    <source>
        <strain evidence="2">KSC_2009_1</strain>
    </source>
</reference>
<proteinExistence type="predicted"/>
<evidence type="ECO:0000313" key="2">
    <source>
        <dbReference type="EMBL" id="KYO27279.1"/>
    </source>
</evidence>
<accession>A0A151MS94</accession>
<feature type="region of interest" description="Disordered" evidence="1">
    <location>
        <begin position="1"/>
        <end position="36"/>
    </location>
</feature>
<dbReference type="AlphaFoldDB" id="A0A151MS94"/>
<protein>
    <submittedName>
        <fullName evidence="2">Uncharacterized protein</fullName>
    </submittedName>
</protein>
<comment type="caution">
    <text evidence="2">The sequence shown here is derived from an EMBL/GenBank/DDBJ whole genome shotgun (WGS) entry which is preliminary data.</text>
</comment>
<keyword evidence="3" id="KW-1185">Reference proteome</keyword>
<dbReference type="Proteomes" id="UP000050525">
    <property type="component" value="Unassembled WGS sequence"/>
</dbReference>
<evidence type="ECO:0000256" key="1">
    <source>
        <dbReference type="SAM" id="MobiDB-lite"/>
    </source>
</evidence>
<evidence type="ECO:0000313" key="3">
    <source>
        <dbReference type="Proteomes" id="UP000050525"/>
    </source>
</evidence>
<organism evidence="2 3">
    <name type="scientific">Alligator mississippiensis</name>
    <name type="common">American alligator</name>
    <dbReference type="NCBI Taxonomy" id="8496"/>
    <lineage>
        <taxon>Eukaryota</taxon>
        <taxon>Metazoa</taxon>
        <taxon>Chordata</taxon>
        <taxon>Craniata</taxon>
        <taxon>Vertebrata</taxon>
        <taxon>Euteleostomi</taxon>
        <taxon>Archelosauria</taxon>
        <taxon>Archosauria</taxon>
        <taxon>Crocodylia</taxon>
        <taxon>Alligatoridae</taxon>
        <taxon>Alligatorinae</taxon>
        <taxon>Alligator</taxon>
    </lineage>
</organism>
<name>A0A151MS94_ALLMI</name>
<dbReference type="EMBL" id="AKHW03005226">
    <property type="protein sequence ID" value="KYO27279.1"/>
    <property type="molecule type" value="Genomic_DNA"/>
</dbReference>